<feature type="domain" description="KH type-2" evidence="10">
    <location>
        <begin position="38"/>
        <end position="113"/>
    </location>
</feature>
<dbReference type="GO" id="GO:0022627">
    <property type="term" value="C:cytosolic small ribosomal subunit"/>
    <property type="evidence" value="ECO:0007669"/>
    <property type="project" value="TreeGrafter"/>
</dbReference>
<dbReference type="PROSITE" id="PS00548">
    <property type="entry name" value="RIBOSOMAL_S3"/>
    <property type="match status" value="1"/>
</dbReference>
<evidence type="ECO:0000259" key="10">
    <source>
        <dbReference type="PROSITE" id="PS50823"/>
    </source>
</evidence>
<sequence length="220" mass="24833">MGNKIRPDAFRLGITKNWSSRWFKRRNFQSFLEEDVLIRKTIQDKISSAGIAGIDIEKTGDSFRITIKAAKPGFVIGRGGKGIEELTREIEKKLAKYRIGKKPSLSVNVEELKRSDVSAAVLAQNIAWDLEKRQSARRTMKKYLEAIMQNRDVKGAKIRLSGRINGAEISRREWLAKGAMPLQTLRADIDYGTATAFTSSGTIGLKVWIYKGELFEDSKH</sequence>
<comment type="subunit">
    <text evidence="8">Part of the 30S ribosomal subunit. Forms a tight complex with proteins S10 and S14.</text>
</comment>
<evidence type="ECO:0000313" key="12">
    <source>
        <dbReference type="Proteomes" id="UP000178946"/>
    </source>
</evidence>
<dbReference type="Gene3D" id="3.30.1140.32">
    <property type="entry name" value="Ribosomal protein S3, C-terminal domain"/>
    <property type="match status" value="1"/>
</dbReference>
<gene>
    <name evidence="8" type="primary">rpsC</name>
    <name evidence="11" type="ORF">A3A20_01545</name>
</gene>
<name>A0A1F8DT71_9BACT</name>
<reference evidence="11 12" key="1">
    <citation type="journal article" date="2016" name="Nat. Commun.">
        <title>Thousands of microbial genomes shed light on interconnected biogeochemical processes in an aquifer system.</title>
        <authorList>
            <person name="Anantharaman K."/>
            <person name="Brown C.T."/>
            <person name="Hug L.A."/>
            <person name="Sharon I."/>
            <person name="Castelle C.J."/>
            <person name="Probst A.J."/>
            <person name="Thomas B.C."/>
            <person name="Singh A."/>
            <person name="Wilkins M.J."/>
            <person name="Karaoz U."/>
            <person name="Brodie E.L."/>
            <person name="Williams K.H."/>
            <person name="Hubbard S.S."/>
            <person name="Banfield J.F."/>
        </authorList>
    </citation>
    <scope>NUCLEOTIDE SEQUENCE [LARGE SCALE GENOMIC DNA]</scope>
</reference>
<keyword evidence="5 8" id="KW-0687">Ribonucleoprotein</keyword>
<dbReference type="Proteomes" id="UP000178946">
    <property type="component" value="Unassembled WGS sequence"/>
</dbReference>
<dbReference type="Pfam" id="PF07650">
    <property type="entry name" value="KH_2"/>
    <property type="match status" value="1"/>
</dbReference>
<dbReference type="InterPro" id="IPR015946">
    <property type="entry name" value="KH_dom-like_a/b"/>
</dbReference>
<keyword evidence="3 8" id="KW-0694">RNA-binding</keyword>
<organism evidence="11 12">
    <name type="scientific">Candidatus Wolfebacteria bacterium RIFCSPLOWO2_01_FULL_45_19</name>
    <dbReference type="NCBI Taxonomy" id="1802557"/>
    <lineage>
        <taxon>Bacteria</taxon>
        <taxon>Candidatus Wolfeibacteriota</taxon>
    </lineage>
</organism>
<evidence type="ECO:0000256" key="4">
    <source>
        <dbReference type="ARBA" id="ARBA00022980"/>
    </source>
</evidence>
<dbReference type="SMART" id="SM00322">
    <property type="entry name" value="KH"/>
    <property type="match status" value="1"/>
</dbReference>
<evidence type="ECO:0000256" key="1">
    <source>
        <dbReference type="ARBA" id="ARBA00010761"/>
    </source>
</evidence>
<protein>
    <recommendedName>
        <fullName evidence="7 8">Small ribosomal subunit protein uS3</fullName>
    </recommendedName>
</protein>
<comment type="caution">
    <text evidence="11">The sequence shown here is derived from an EMBL/GenBank/DDBJ whole genome shotgun (WGS) entry which is preliminary data.</text>
</comment>
<dbReference type="HAMAP" id="MF_01309_B">
    <property type="entry name" value="Ribosomal_uS3_B"/>
    <property type="match status" value="1"/>
</dbReference>
<dbReference type="GO" id="GO:0006412">
    <property type="term" value="P:translation"/>
    <property type="evidence" value="ECO:0007669"/>
    <property type="project" value="UniProtKB-UniRule"/>
</dbReference>
<evidence type="ECO:0000256" key="9">
    <source>
        <dbReference type="RuleBase" id="RU003624"/>
    </source>
</evidence>
<evidence type="ECO:0000256" key="3">
    <source>
        <dbReference type="ARBA" id="ARBA00022884"/>
    </source>
</evidence>
<dbReference type="AlphaFoldDB" id="A0A1F8DT71"/>
<dbReference type="EMBL" id="MGIR01000001">
    <property type="protein sequence ID" value="OGM91606.1"/>
    <property type="molecule type" value="Genomic_DNA"/>
</dbReference>
<dbReference type="InterPro" id="IPR004087">
    <property type="entry name" value="KH_dom"/>
</dbReference>
<comment type="similarity">
    <text evidence="1 8 9">Belongs to the universal ribosomal protein uS3 family.</text>
</comment>
<dbReference type="SUPFAM" id="SSF54814">
    <property type="entry name" value="Prokaryotic type KH domain (KH-domain type II)"/>
    <property type="match status" value="1"/>
</dbReference>
<dbReference type="STRING" id="1802557.A3A20_01545"/>
<evidence type="ECO:0000256" key="8">
    <source>
        <dbReference type="HAMAP-Rule" id="MF_01309"/>
    </source>
</evidence>
<dbReference type="InterPro" id="IPR057258">
    <property type="entry name" value="Ribosomal_uS3"/>
</dbReference>
<dbReference type="GO" id="GO:0003735">
    <property type="term" value="F:structural constituent of ribosome"/>
    <property type="evidence" value="ECO:0007669"/>
    <property type="project" value="InterPro"/>
</dbReference>
<keyword evidence="2 8" id="KW-0699">rRNA-binding</keyword>
<keyword evidence="4 8" id="KW-0689">Ribosomal protein</keyword>
<evidence type="ECO:0000256" key="2">
    <source>
        <dbReference type="ARBA" id="ARBA00022730"/>
    </source>
</evidence>
<dbReference type="FunFam" id="3.30.300.20:FF:000001">
    <property type="entry name" value="30S ribosomal protein S3"/>
    <property type="match status" value="1"/>
</dbReference>
<dbReference type="Pfam" id="PF00189">
    <property type="entry name" value="Ribosomal_S3_C"/>
    <property type="match status" value="1"/>
</dbReference>
<dbReference type="PANTHER" id="PTHR11760">
    <property type="entry name" value="30S/40S RIBOSOMAL PROTEIN S3"/>
    <property type="match status" value="1"/>
</dbReference>
<dbReference type="Gene3D" id="3.30.300.20">
    <property type="match status" value="1"/>
</dbReference>
<dbReference type="GO" id="GO:0019843">
    <property type="term" value="F:rRNA binding"/>
    <property type="evidence" value="ECO:0007669"/>
    <property type="project" value="UniProtKB-UniRule"/>
</dbReference>
<evidence type="ECO:0000256" key="6">
    <source>
        <dbReference type="ARBA" id="ARBA00024998"/>
    </source>
</evidence>
<dbReference type="SUPFAM" id="SSF54821">
    <property type="entry name" value="Ribosomal protein S3 C-terminal domain"/>
    <property type="match status" value="1"/>
</dbReference>
<evidence type="ECO:0000256" key="5">
    <source>
        <dbReference type="ARBA" id="ARBA00023274"/>
    </source>
</evidence>
<dbReference type="NCBIfam" id="TIGR01009">
    <property type="entry name" value="rpsC_bact"/>
    <property type="match status" value="1"/>
</dbReference>
<comment type="function">
    <text evidence="6 8">Binds the lower part of the 30S subunit head. Binds mRNA in the 70S ribosome, positioning it for translation.</text>
</comment>
<dbReference type="GO" id="GO:0003729">
    <property type="term" value="F:mRNA binding"/>
    <property type="evidence" value="ECO:0007669"/>
    <property type="project" value="UniProtKB-UniRule"/>
</dbReference>
<dbReference type="InterPro" id="IPR009019">
    <property type="entry name" value="KH_sf_prok-type"/>
</dbReference>
<dbReference type="InterPro" id="IPR005704">
    <property type="entry name" value="Ribosomal_uS3_bac-typ"/>
</dbReference>
<proteinExistence type="inferred from homology"/>
<dbReference type="InterPro" id="IPR001351">
    <property type="entry name" value="Ribosomal_uS3_C"/>
</dbReference>
<dbReference type="PROSITE" id="PS50823">
    <property type="entry name" value="KH_TYPE_2"/>
    <property type="match status" value="1"/>
</dbReference>
<dbReference type="CDD" id="cd02412">
    <property type="entry name" value="KH-II_30S_S3"/>
    <property type="match status" value="1"/>
</dbReference>
<dbReference type="PANTHER" id="PTHR11760:SF19">
    <property type="entry name" value="SMALL RIBOSOMAL SUBUNIT PROTEIN US3C"/>
    <property type="match status" value="1"/>
</dbReference>
<evidence type="ECO:0000313" key="11">
    <source>
        <dbReference type="EMBL" id="OGM91606.1"/>
    </source>
</evidence>
<evidence type="ECO:0000256" key="7">
    <source>
        <dbReference type="ARBA" id="ARBA00035257"/>
    </source>
</evidence>
<dbReference type="InterPro" id="IPR036419">
    <property type="entry name" value="Ribosomal_S3_C_sf"/>
</dbReference>
<dbReference type="InterPro" id="IPR018280">
    <property type="entry name" value="Ribosomal_uS3_CS"/>
</dbReference>
<dbReference type="InterPro" id="IPR004044">
    <property type="entry name" value="KH_dom_type_2"/>
</dbReference>
<accession>A0A1F8DT71</accession>